<comment type="caution">
    <text evidence="7">The sequence shown here is derived from an EMBL/GenBank/DDBJ whole genome shotgun (WGS) entry which is preliminary data.</text>
</comment>
<evidence type="ECO:0000256" key="3">
    <source>
        <dbReference type="ARBA" id="ARBA00023163"/>
    </source>
</evidence>
<dbReference type="InterPro" id="IPR007219">
    <property type="entry name" value="XnlR_reg_dom"/>
</dbReference>
<feature type="region of interest" description="Disordered" evidence="5">
    <location>
        <begin position="677"/>
        <end position="698"/>
    </location>
</feature>
<dbReference type="Pfam" id="PF04082">
    <property type="entry name" value="Fungal_trans"/>
    <property type="match status" value="1"/>
</dbReference>
<keyword evidence="2" id="KW-0805">Transcription regulation</keyword>
<feature type="compositionally biased region" description="Polar residues" evidence="5">
    <location>
        <begin position="678"/>
        <end position="688"/>
    </location>
</feature>
<evidence type="ECO:0000313" key="7">
    <source>
        <dbReference type="EMBL" id="KAK8875325.1"/>
    </source>
</evidence>
<keyword evidence="3" id="KW-0804">Transcription</keyword>
<dbReference type="PROSITE" id="PS50048">
    <property type="entry name" value="ZN2_CY6_FUNGAL_2"/>
    <property type="match status" value="1"/>
</dbReference>
<name>A0ABR2JCC7_9PEZI</name>
<dbReference type="PANTHER" id="PTHR47424:SF6">
    <property type="entry name" value="PROLINE UTILIZATION TRANS-ACTIVATOR"/>
    <property type="match status" value="1"/>
</dbReference>
<dbReference type="InterPro" id="IPR001138">
    <property type="entry name" value="Zn2Cys6_DnaBD"/>
</dbReference>
<accession>A0ABR2JCC7</accession>
<sequence>MTMADRTPRISKRRNVGPLERQRAVRACAECRRLKEKCEDGMPCRRCRDLRRHCEYSTTAAPDRASAAQADWLKTLVDRSKYMEAILRHHLPSLSLKTESLKRASENLSGLASPEEPGQPPVISDIGNSSSISRDSQQADNPAAESPLDEVCTIDVINDDVAHYSGELSHWNFSMRIKRNIDTLMATSQVPQFDRQVPEFIRVAEPQPDTTLMADLLKALPPRPVASFLAHVFFAHATSFYFFLDQKWVMSTLDSLYQNPSQHDSKHIVPTCTVTMVLAVGAQYAHLESPDRDQANTSWELEIGSAFYRQVARLLAEIIHSGSLISVQVCLLLGLYCLPLDASGLGYIYLNLSMKLAIQNGMHRKPVAVVPDALKEEMRCRLWWTVYCLERKIAMFHGRPAAISRSNFDANLPTNSARFSSLSGSSHISTFLDAIQLTEYAETLQRDLLLLRSSQRSDAGRVIGNLKQTKADCAQWWASRKPIKSSRVALHARLEHCLLEMFVGRPFILTETPEDAFQQDDVHNETARRRQLPWSSLIQDCVSAATEAIDICHAMRTGPMGLTRSAYVEYSSCRAAMLVLLAYSIRDRTKEHGAVLQRGLDALRDMAYAGDSARSEVQLIETLEAALQHMNAFASPVQPTPKTPQNGPEEGYEGFMSWYMNRAAASGTNHQAVPVTGHASSRGNSISRGSHEVGPSIDTASTQGDLATVVGEEDDLFFGQAFSYPDQVSAFFGTSYGEDGIPERGLMDSLGLMSDMPYSQMN</sequence>
<proteinExistence type="predicted"/>
<keyword evidence="1" id="KW-0479">Metal-binding</keyword>
<dbReference type="InterPro" id="IPR036864">
    <property type="entry name" value="Zn2-C6_fun-type_DNA-bd_sf"/>
</dbReference>
<keyword evidence="4" id="KW-0539">Nucleus</keyword>
<dbReference type="CDD" id="cd12148">
    <property type="entry name" value="fungal_TF_MHR"/>
    <property type="match status" value="1"/>
</dbReference>
<dbReference type="Pfam" id="PF00172">
    <property type="entry name" value="Zn_clus"/>
    <property type="match status" value="1"/>
</dbReference>
<evidence type="ECO:0000259" key="6">
    <source>
        <dbReference type="PROSITE" id="PS50048"/>
    </source>
</evidence>
<protein>
    <recommendedName>
        <fullName evidence="6">Zn(2)-C6 fungal-type domain-containing protein</fullName>
    </recommendedName>
</protein>
<organism evidence="7 8">
    <name type="scientific">Apiospora arundinis</name>
    <dbReference type="NCBI Taxonomy" id="335852"/>
    <lineage>
        <taxon>Eukaryota</taxon>
        <taxon>Fungi</taxon>
        <taxon>Dikarya</taxon>
        <taxon>Ascomycota</taxon>
        <taxon>Pezizomycotina</taxon>
        <taxon>Sordariomycetes</taxon>
        <taxon>Xylariomycetidae</taxon>
        <taxon>Amphisphaeriales</taxon>
        <taxon>Apiosporaceae</taxon>
        <taxon>Apiospora</taxon>
    </lineage>
</organism>
<evidence type="ECO:0000256" key="5">
    <source>
        <dbReference type="SAM" id="MobiDB-lite"/>
    </source>
</evidence>
<dbReference type="SMART" id="SM00066">
    <property type="entry name" value="GAL4"/>
    <property type="match status" value="1"/>
</dbReference>
<evidence type="ECO:0000256" key="1">
    <source>
        <dbReference type="ARBA" id="ARBA00022723"/>
    </source>
</evidence>
<dbReference type="InterPro" id="IPR051127">
    <property type="entry name" value="Fungal_SecMet_Regulators"/>
</dbReference>
<feature type="domain" description="Zn(2)-C6 fungal-type" evidence="6">
    <location>
        <begin position="27"/>
        <end position="56"/>
    </location>
</feature>
<dbReference type="PANTHER" id="PTHR47424">
    <property type="entry name" value="REGULATORY PROTEIN GAL4"/>
    <property type="match status" value="1"/>
</dbReference>
<dbReference type="PROSITE" id="PS00463">
    <property type="entry name" value="ZN2_CY6_FUNGAL_1"/>
    <property type="match status" value="1"/>
</dbReference>
<dbReference type="SUPFAM" id="SSF57701">
    <property type="entry name" value="Zn2/Cys6 DNA-binding domain"/>
    <property type="match status" value="1"/>
</dbReference>
<keyword evidence="8" id="KW-1185">Reference proteome</keyword>
<dbReference type="Gene3D" id="4.10.240.10">
    <property type="entry name" value="Zn(2)-C6 fungal-type DNA-binding domain"/>
    <property type="match status" value="1"/>
</dbReference>
<dbReference type="Proteomes" id="UP001390339">
    <property type="component" value="Unassembled WGS sequence"/>
</dbReference>
<dbReference type="CDD" id="cd00067">
    <property type="entry name" value="GAL4"/>
    <property type="match status" value="1"/>
</dbReference>
<reference evidence="7 8" key="1">
    <citation type="journal article" date="2024" name="IMA Fungus">
        <title>Apiospora arundinis, a panoply of carbohydrate-active enzymes and secondary metabolites.</title>
        <authorList>
            <person name="Sorensen T."/>
            <person name="Petersen C."/>
            <person name="Muurmann A.T."/>
            <person name="Christiansen J.V."/>
            <person name="Brundto M.L."/>
            <person name="Overgaard C.K."/>
            <person name="Boysen A.T."/>
            <person name="Wollenberg R.D."/>
            <person name="Larsen T.O."/>
            <person name="Sorensen J.L."/>
            <person name="Nielsen K.L."/>
            <person name="Sondergaard T.E."/>
        </authorList>
    </citation>
    <scope>NUCLEOTIDE SEQUENCE [LARGE SCALE GENOMIC DNA]</scope>
    <source>
        <strain evidence="7 8">AAU 773</strain>
    </source>
</reference>
<dbReference type="EMBL" id="JAPCWZ010000003">
    <property type="protein sequence ID" value="KAK8875325.1"/>
    <property type="molecule type" value="Genomic_DNA"/>
</dbReference>
<gene>
    <name evidence="7" type="ORF">PGQ11_005839</name>
</gene>
<evidence type="ECO:0000256" key="2">
    <source>
        <dbReference type="ARBA" id="ARBA00023015"/>
    </source>
</evidence>
<feature type="compositionally biased region" description="Polar residues" evidence="5">
    <location>
        <begin position="126"/>
        <end position="140"/>
    </location>
</feature>
<feature type="region of interest" description="Disordered" evidence="5">
    <location>
        <begin position="105"/>
        <end position="146"/>
    </location>
</feature>
<evidence type="ECO:0000313" key="8">
    <source>
        <dbReference type="Proteomes" id="UP001390339"/>
    </source>
</evidence>
<dbReference type="SMART" id="SM00906">
    <property type="entry name" value="Fungal_trans"/>
    <property type="match status" value="1"/>
</dbReference>
<evidence type="ECO:0000256" key="4">
    <source>
        <dbReference type="ARBA" id="ARBA00023242"/>
    </source>
</evidence>